<dbReference type="SUPFAM" id="SSF56655">
    <property type="entry name" value="Carbohydrate phosphatase"/>
    <property type="match status" value="1"/>
</dbReference>
<dbReference type="GO" id="GO:0050427">
    <property type="term" value="P:3'-phosphoadenosine 5'-phosphosulfate metabolic process"/>
    <property type="evidence" value="ECO:0007669"/>
    <property type="project" value="TreeGrafter"/>
</dbReference>
<dbReference type="PANTHER" id="PTHR43028">
    <property type="entry name" value="3'(2'),5'-BISPHOSPHATE NUCLEOTIDASE 1"/>
    <property type="match status" value="1"/>
</dbReference>
<evidence type="ECO:0000313" key="2">
    <source>
        <dbReference type="EMBL" id="CAB4638613.1"/>
    </source>
</evidence>
<dbReference type="InterPro" id="IPR000760">
    <property type="entry name" value="Inositol_monophosphatase-like"/>
</dbReference>
<name>A0A6J6JRJ1_9ZZZZ</name>
<dbReference type="InterPro" id="IPR001763">
    <property type="entry name" value="Rhodanese-like_dom"/>
</dbReference>
<protein>
    <submittedName>
        <fullName evidence="2">Unannotated protein</fullName>
    </submittedName>
</protein>
<sequence>MPPSTRERPLLVTSRTRNPYCAVKVANALGCDVARLGSAGAKAMAVVMGEADIYVHDGGMYQWDSAAPSAVAAAAGLHVSRTDGSPLIYNEESLWLPDFLVCRPEFAEAALRALND</sequence>
<proteinExistence type="predicted"/>
<dbReference type="EMBL" id="CAEZVL010000211">
    <property type="protein sequence ID" value="CAB4638613.1"/>
    <property type="molecule type" value="Genomic_DNA"/>
</dbReference>
<dbReference type="PROSITE" id="PS50206">
    <property type="entry name" value="RHODANESE_3"/>
    <property type="match status" value="1"/>
</dbReference>
<dbReference type="AlphaFoldDB" id="A0A6J6JRJ1"/>
<dbReference type="PANTHER" id="PTHR43028:SF5">
    <property type="entry name" value="3'(2'),5'-BISPHOSPHATE NUCLEOTIDASE 1"/>
    <property type="match status" value="1"/>
</dbReference>
<evidence type="ECO:0000259" key="1">
    <source>
        <dbReference type="PROSITE" id="PS50206"/>
    </source>
</evidence>
<dbReference type="GO" id="GO:0008441">
    <property type="term" value="F:3'(2'),5'-bisphosphate nucleotidase activity"/>
    <property type="evidence" value="ECO:0007669"/>
    <property type="project" value="TreeGrafter"/>
</dbReference>
<organism evidence="2">
    <name type="scientific">freshwater metagenome</name>
    <dbReference type="NCBI Taxonomy" id="449393"/>
    <lineage>
        <taxon>unclassified sequences</taxon>
        <taxon>metagenomes</taxon>
        <taxon>ecological metagenomes</taxon>
    </lineage>
</organism>
<gene>
    <name evidence="2" type="ORF">UFOPK1960_01162</name>
</gene>
<reference evidence="2" key="1">
    <citation type="submission" date="2020-05" db="EMBL/GenBank/DDBJ databases">
        <authorList>
            <person name="Chiriac C."/>
            <person name="Salcher M."/>
            <person name="Ghai R."/>
            <person name="Kavagutti S V."/>
        </authorList>
    </citation>
    <scope>NUCLEOTIDE SEQUENCE</scope>
</reference>
<feature type="domain" description="Rhodanese" evidence="1">
    <location>
        <begin position="38"/>
        <end position="72"/>
    </location>
</feature>
<dbReference type="Gene3D" id="3.40.190.80">
    <property type="match status" value="1"/>
</dbReference>
<dbReference type="InterPro" id="IPR050725">
    <property type="entry name" value="CysQ/Inositol_MonoPase"/>
</dbReference>
<dbReference type="GO" id="GO:0000103">
    <property type="term" value="P:sulfate assimilation"/>
    <property type="evidence" value="ECO:0007669"/>
    <property type="project" value="TreeGrafter"/>
</dbReference>
<dbReference type="Pfam" id="PF00459">
    <property type="entry name" value="Inositol_P"/>
    <property type="match status" value="1"/>
</dbReference>
<accession>A0A6J6JRJ1</accession>